<reference evidence="4" key="1">
    <citation type="journal article" date="2019" name="Int. J. Syst. Evol. Microbiol.">
        <title>The Global Catalogue of Microorganisms (GCM) 10K type strain sequencing project: providing services to taxonomists for standard genome sequencing and annotation.</title>
        <authorList>
            <consortium name="The Broad Institute Genomics Platform"/>
            <consortium name="The Broad Institute Genome Sequencing Center for Infectious Disease"/>
            <person name="Wu L."/>
            <person name="Ma J."/>
        </authorList>
    </citation>
    <scope>NUCLEOTIDE SEQUENCE [LARGE SCALE GENOMIC DNA]</scope>
    <source>
        <strain evidence="4">KCTC 12848</strain>
    </source>
</reference>
<dbReference type="RefSeq" id="WP_265722121.1">
    <property type="nucleotide sequence ID" value="NZ_JAPIVK010000018.1"/>
</dbReference>
<feature type="region of interest" description="Disordered" evidence="1">
    <location>
        <begin position="47"/>
        <end position="66"/>
    </location>
</feature>
<keyword evidence="2" id="KW-0732">Signal</keyword>
<feature type="chain" id="PRO_5045143865" evidence="2">
    <location>
        <begin position="20"/>
        <end position="91"/>
    </location>
</feature>
<proteinExistence type="predicted"/>
<evidence type="ECO:0000256" key="2">
    <source>
        <dbReference type="SAM" id="SignalP"/>
    </source>
</evidence>
<name>A0ABW5EAP1_9GAMM</name>
<protein>
    <submittedName>
        <fullName evidence="3">Uncharacterized protein</fullName>
    </submittedName>
</protein>
<dbReference type="Proteomes" id="UP001597425">
    <property type="component" value="Unassembled WGS sequence"/>
</dbReference>
<organism evidence="3 4">
    <name type="scientific">Microbulbifer halophilus</name>
    <dbReference type="NCBI Taxonomy" id="453963"/>
    <lineage>
        <taxon>Bacteria</taxon>
        <taxon>Pseudomonadati</taxon>
        <taxon>Pseudomonadota</taxon>
        <taxon>Gammaproteobacteria</taxon>
        <taxon>Cellvibrionales</taxon>
        <taxon>Microbulbiferaceae</taxon>
        <taxon>Microbulbifer</taxon>
    </lineage>
</organism>
<evidence type="ECO:0000313" key="4">
    <source>
        <dbReference type="Proteomes" id="UP001597425"/>
    </source>
</evidence>
<comment type="caution">
    <text evidence="3">The sequence shown here is derived from an EMBL/GenBank/DDBJ whole genome shotgun (WGS) entry which is preliminary data.</text>
</comment>
<keyword evidence="4" id="KW-1185">Reference proteome</keyword>
<sequence>MKKVQFCVAAALMAWGLQAGGAELSPPIEEVQRQLTRKVEESFSRKLEACGDGEGQEKTEKESGPRYPVWIAAEEAPALWADTLLAASRAQ</sequence>
<feature type="compositionally biased region" description="Basic and acidic residues" evidence="1">
    <location>
        <begin position="47"/>
        <end position="64"/>
    </location>
</feature>
<accession>A0ABW5EAP1</accession>
<evidence type="ECO:0000313" key="3">
    <source>
        <dbReference type="EMBL" id="MFD2310449.1"/>
    </source>
</evidence>
<feature type="signal peptide" evidence="2">
    <location>
        <begin position="1"/>
        <end position="19"/>
    </location>
</feature>
<evidence type="ECO:0000256" key="1">
    <source>
        <dbReference type="SAM" id="MobiDB-lite"/>
    </source>
</evidence>
<dbReference type="EMBL" id="JBHUJD010000009">
    <property type="protein sequence ID" value="MFD2310449.1"/>
    <property type="molecule type" value="Genomic_DNA"/>
</dbReference>
<gene>
    <name evidence="3" type="ORF">ACFSKX_08470</name>
</gene>